<protein>
    <recommendedName>
        <fullName evidence="4 17">Undecaprenyl-diphosphatase</fullName>
        <ecNumber evidence="3 17">3.6.1.27</ecNumber>
    </recommendedName>
    <alternativeName>
        <fullName evidence="15 17">Bacitracin resistance protein</fullName>
    </alternativeName>
    <alternativeName>
        <fullName evidence="14 17">Undecaprenyl pyrophosphate phosphatase</fullName>
    </alternativeName>
</protein>
<dbReference type="EC" id="3.6.1.27" evidence="3 17"/>
<dbReference type="GO" id="GO:0009252">
    <property type="term" value="P:peptidoglycan biosynthetic process"/>
    <property type="evidence" value="ECO:0007669"/>
    <property type="project" value="UniProtKB-KW"/>
</dbReference>
<dbReference type="PANTHER" id="PTHR30622:SF2">
    <property type="entry name" value="UNDECAPRENYL-DIPHOSPHATASE"/>
    <property type="match status" value="1"/>
</dbReference>
<evidence type="ECO:0000256" key="5">
    <source>
        <dbReference type="ARBA" id="ARBA00022475"/>
    </source>
</evidence>
<keyword evidence="9 17" id="KW-0573">Peptidoglycan synthesis</keyword>
<evidence type="ECO:0000256" key="3">
    <source>
        <dbReference type="ARBA" id="ARBA00012374"/>
    </source>
</evidence>
<evidence type="ECO:0000256" key="11">
    <source>
        <dbReference type="ARBA" id="ARBA00023136"/>
    </source>
</evidence>
<evidence type="ECO:0000256" key="1">
    <source>
        <dbReference type="ARBA" id="ARBA00004651"/>
    </source>
</evidence>
<dbReference type="AlphaFoldDB" id="A0A810Q6L7"/>
<keyword evidence="5 17" id="KW-1003">Cell membrane</keyword>
<keyword evidence="13 17" id="KW-0961">Cell wall biogenesis/degradation</keyword>
<evidence type="ECO:0000256" key="13">
    <source>
        <dbReference type="ARBA" id="ARBA00023316"/>
    </source>
</evidence>
<dbReference type="RefSeq" id="WP_213540558.1">
    <property type="nucleotide sequence ID" value="NZ_AP023418.1"/>
</dbReference>
<dbReference type="Pfam" id="PF02673">
    <property type="entry name" value="BacA"/>
    <property type="match status" value="1"/>
</dbReference>
<dbReference type="GO" id="GO:0050380">
    <property type="term" value="F:undecaprenyl-diphosphatase activity"/>
    <property type="evidence" value="ECO:0007669"/>
    <property type="project" value="UniProtKB-UniRule"/>
</dbReference>
<evidence type="ECO:0000256" key="10">
    <source>
        <dbReference type="ARBA" id="ARBA00022989"/>
    </source>
</evidence>
<comment type="catalytic activity">
    <reaction evidence="16 17">
        <text>di-trans,octa-cis-undecaprenyl diphosphate + H2O = di-trans,octa-cis-undecaprenyl phosphate + phosphate + H(+)</text>
        <dbReference type="Rhea" id="RHEA:28094"/>
        <dbReference type="ChEBI" id="CHEBI:15377"/>
        <dbReference type="ChEBI" id="CHEBI:15378"/>
        <dbReference type="ChEBI" id="CHEBI:43474"/>
        <dbReference type="ChEBI" id="CHEBI:58405"/>
        <dbReference type="ChEBI" id="CHEBI:60392"/>
        <dbReference type="EC" id="3.6.1.27"/>
    </reaction>
</comment>
<evidence type="ECO:0000256" key="6">
    <source>
        <dbReference type="ARBA" id="ARBA00022692"/>
    </source>
</evidence>
<comment type="function">
    <text evidence="17">Catalyzes the dephosphorylation of undecaprenyl diphosphate (UPP). Confers resistance to bacitracin.</text>
</comment>
<dbReference type="Proteomes" id="UP000681035">
    <property type="component" value="Chromosome"/>
</dbReference>
<dbReference type="GO" id="GO:0008360">
    <property type="term" value="P:regulation of cell shape"/>
    <property type="evidence" value="ECO:0007669"/>
    <property type="project" value="UniProtKB-KW"/>
</dbReference>
<dbReference type="InterPro" id="IPR003824">
    <property type="entry name" value="UppP"/>
</dbReference>
<proteinExistence type="inferred from homology"/>
<evidence type="ECO:0000256" key="4">
    <source>
        <dbReference type="ARBA" id="ARBA00021581"/>
    </source>
</evidence>
<evidence type="ECO:0000256" key="7">
    <source>
        <dbReference type="ARBA" id="ARBA00022801"/>
    </source>
</evidence>
<comment type="subcellular location">
    <subcellularLocation>
        <location evidence="1 17">Cell membrane</location>
        <topology evidence="1 17">Multi-pass membrane protein</topology>
    </subcellularLocation>
</comment>
<evidence type="ECO:0000256" key="17">
    <source>
        <dbReference type="HAMAP-Rule" id="MF_01006"/>
    </source>
</evidence>
<feature type="transmembrane region" description="Helical" evidence="17">
    <location>
        <begin position="224"/>
        <end position="245"/>
    </location>
</feature>
<feature type="transmembrane region" description="Helical" evidence="17">
    <location>
        <begin position="40"/>
        <end position="61"/>
    </location>
</feature>
<sequence>MTFLQSILLGLIQGVAEFLPISSSGHLAIAQNLLNINAEVPAFYDVLLHLGTLVAVFVAYWQDICDMVREFFCGIGDLVHHSTPTPVPPARRLILLIILGTLPLFAILPIKDTVEGLKSSMVFIGAALIVTGFLLFFSDRARKGRKDARSATVLDVLVVGVSQAIATVPGISRSGMTITTGCFVGFERRFAVRFSFLLSIPAVLGANILSLKDALTGGVDWSQLPVYLAGVVVAAVSGYLCIRLLKMIADKGRFGAFAYYCWAAGALTLILNAVK</sequence>
<evidence type="ECO:0000256" key="12">
    <source>
        <dbReference type="ARBA" id="ARBA00023251"/>
    </source>
</evidence>
<feature type="transmembrane region" description="Helical" evidence="17">
    <location>
        <begin position="190"/>
        <end position="209"/>
    </location>
</feature>
<evidence type="ECO:0000256" key="8">
    <source>
        <dbReference type="ARBA" id="ARBA00022960"/>
    </source>
</evidence>
<comment type="miscellaneous">
    <text evidence="17">Bacitracin is thought to be involved in the inhibition of peptidoglycan synthesis by sequestering undecaprenyl diphosphate, thereby reducing the pool of lipid carrier available.</text>
</comment>
<reference evidence="18" key="1">
    <citation type="submission" date="2020-09" db="EMBL/GenBank/DDBJ databases">
        <title>New species isolated from human feces.</title>
        <authorList>
            <person name="Kitahara M."/>
            <person name="Shigeno Y."/>
            <person name="Shime M."/>
            <person name="Matsumoto Y."/>
            <person name="Nakamura S."/>
            <person name="Motooka D."/>
            <person name="Fukuoka S."/>
            <person name="Nishikawa H."/>
            <person name="Benno Y."/>
        </authorList>
    </citation>
    <scope>NUCLEOTIDE SEQUENCE</scope>
    <source>
        <strain evidence="18">MM50</strain>
    </source>
</reference>
<dbReference type="PANTHER" id="PTHR30622">
    <property type="entry name" value="UNDECAPRENYL-DIPHOSPHATASE"/>
    <property type="match status" value="1"/>
</dbReference>
<evidence type="ECO:0000313" key="19">
    <source>
        <dbReference type="Proteomes" id="UP000681035"/>
    </source>
</evidence>
<evidence type="ECO:0000256" key="9">
    <source>
        <dbReference type="ARBA" id="ARBA00022984"/>
    </source>
</evidence>
<evidence type="ECO:0000256" key="15">
    <source>
        <dbReference type="ARBA" id="ARBA00032932"/>
    </source>
</evidence>
<keyword evidence="8 17" id="KW-0133">Cell shape</keyword>
<evidence type="ECO:0000313" key="18">
    <source>
        <dbReference type="EMBL" id="BCK81912.1"/>
    </source>
</evidence>
<evidence type="ECO:0000256" key="14">
    <source>
        <dbReference type="ARBA" id="ARBA00032707"/>
    </source>
</evidence>
<evidence type="ECO:0000256" key="2">
    <source>
        <dbReference type="ARBA" id="ARBA00010621"/>
    </source>
</evidence>
<keyword evidence="10 17" id="KW-1133">Transmembrane helix</keyword>
<evidence type="ECO:0000256" key="16">
    <source>
        <dbReference type="ARBA" id="ARBA00047594"/>
    </source>
</evidence>
<accession>A0A810Q6L7</accession>
<feature type="transmembrane region" description="Helical" evidence="17">
    <location>
        <begin position="93"/>
        <end position="110"/>
    </location>
</feature>
<name>A0A810Q6L7_9FIRM</name>
<dbReference type="GO" id="GO:0046677">
    <property type="term" value="P:response to antibiotic"/>
    <property type="evidence" value="ECO:0007669"/>
    <property type="project" value="UniProtKB-UniRule"/>
</dbReference>
<keyword evidence="19" id="KW-1185">Reference proteome</keyword>
<dbReference type="GO" id="GO:0005886">
    <property type="term" value="C:plasma membrane"/>
    <property type="evidence" value="ECO:0007669"/>
    <property type="project" value="UniProtKB-SubCell"/>
</dbReference>
<feature type="transmembrane region" description="Helical" evidence="17">
    <location>
        <begin position="257"/>
        <end position="274"/>
    </location>
</feature>
<gene>
    <name evidence="18" type="primary">uppP3</name>
    <name evidence="17" type="synonym">uppP</name>
    <name evidence="18" type="ORF">MM50RIKEN_16750</name>
</gene>
<keyword evidence="6 17" id="KW-0812">Transmembrane</keyword>
<keyword evidence="7 17" id="KW-0378">Hydrolase</keyword>
<dbReference type="EMBL" id="AP023418">
    <property type="protein sequence ID" value="BCK81912.1"/>
    <property type="molecule type" value="Genomic_DNA"/>
</dbReference>
<feature type="transmembrane region" description="Helical" evidence="17">
    <location>
        <begin position="116"/>
        <end position="137"/>
    </location>
</feature>
<dbReference type="GO" id="GO:0071555">
    <property type="term" value="P:cell wall organization"/>
    <property type="evidence" value="ECO:0007669"/>
    <property type="project" value="UniProtKB-KW"/>
</dbReference>
<keyword evidence="11 17" id="KW-0472">Membrane</keyword>
<organism evidence="18 19">
    <name type="scientific">Vescimonas coprocola</name>
    <dbReference type="NCBI Taxonomy" id="2714355"/>
    <lineage>
        <taxon>Bacteria</taxon>
        <taxon>Bacillati</taxon>
        <taxon>Bacillota</taxon>
        <taxon>Clostridia</taxon>
        <taxon>Eubacteriales</taxon>
        <taxon>Oscillospiraceae</taxon>
        <taxon>Vescimonas</taxon>
    </lineage>
</organism>
<keyword evidence="12 17" id="KW-0046">Antibiotic resistance</keyword>
<dbReference type="HAMAP" id="MF_01006">
    <property type="entry name" value="Undec_diphosphatase"/>
    <property type="match status" value="1"/>
</dbReference>
<comment type="similarity">
    <text evidence="2 17">Belongs to the UppP family.</text>
</comment>
<dbReference type="KEGG" id="vcop:MM50RIKEN_16750"/>